<organism evidence="4 5">
    <name type="scientific">Hoeflea alexandrii</name>
    <dbReference type="NCBI Taxonomy" id="288436"/>
    <lineage>
        <taxon>Bacteria</taxon>
        <taxon>Pseudomonadati</taxon>
        <taxon>Pseudomonadota</taxon>
        <taxon>Alphaproteobacteria</taxon>
        <taxon>Hyphomicrobiales</taxon>
        <taxon>Rhizobiaceae</taxon>
        <taxon>Hoeflea</taxon>
    </lineage>
</organism>
<dbReference type="RefSeq" id="WP_252916014.1">
    <property type="nucleotide sequence ID" value="NZ_JAAAML010000002.1"/>
</dbReference>
<feature type="coiled-coil region" evidence="1">
    <location>
        <begin position="144"/>
        <end position="178"/>
    </location>
</feature>
<evidence type="ECO:0000256" key="3">
    <source>
        <dbReference type="SAM" id="Phobius"/>
    </source>
</evidence>
<keyword evidence="1" id="KW-0175">Coiled coil</keyword>
<feature type="compositionally biased region" description="Low complexity" evidence="2">
    <location>
        <begin position="656"/>
        <end position="671"/>
    </location>
</feature>
<keyword evidence="3" id="KW-1133">Transmembrane helix</keyword>
<keyword evidence="3" id="KW-0812">Transmembrane</keyword>
<feature type="transmembrane region" description="Helical" evidence="3">
    <location>
        <begin position="37"/>
        <end position="59"/>
    </location>
</feature>
<keyword evidence="5" id="KW-1185">Reference proteome</keyword>
<name>A0ABT1CTY0_9HYPH</name>
<sequence>MTETYAWVGITALAVGFLAFTSLVLGDGISSNRLTQVALVMPFYLVAVAICWISSFASYHQQFLSVGGSDLANAETNLRQMGLYAHDISQDMNDRYADKRATLLSDEALKDYSIRMGALTDELRDRDRKKEIASEIQSLVEAKKVELRNRQAQLTTRQGEAERELSSLSTQINALESLVAERQQRQAATADLADQLELALKQEEGEPGVPPGEKAILLADGLAGQLVSDPACNRRRRAGTGGGLAGTCYNALGEKLADTRTELVDADKQYSSARDQLLGASQQQAALQSELVKIAADIESAANQLSEDVASGYTLDAGGFLQSVNAFVDTPSQTSFRQTASYCQVVTEILSDLESMSDLPACEPQPLMAVFRQIETLEADQAALNQVCEETDRRKQIIDGLRNDMLDLSGPERLKPITRAYDEMRADVLETCLAAAEARGLEGGPYREDLASLYDRINPSQDAISKAIGKVEALFNGTASARDYFPALLALLQELSLLLSKLFWDANAIAKKSRRKDDIDVADLDLDAKPDDPDSVLAAKNVILNAVYDKQGYLLPLLYDEDYSHEMRSQMRLIVDSLVRKQLARKTSRGILISEQGLAEVGRRISRHNEALEARNAAPEPEASVLETTAVADGLNPVSEPRDAAARQGGEERPPASAAAAQTALAASAAEAMDDTEANPAQRPRRRRPVVVRPNFRREI</sequence>
<evidence type="ECO:0000256" key="1">
    <source>
        <dbReference type="SAM" id="Coils"/>
    </source>
</evidence>
<dbReference type="EMBL" id="JAAAML010000002">
    <property type="protein sequence ID" value="MCO6409010.1"/>
    <property type="molecule type" value="Genomic_DNA"/>
</dbReference>
<feature type="transmembrane region" description="Helical" evidence="3">
    <location>
        <begin position="6"/>
        <end position="25"/>
    </location>
</feature>
<evidence type="ECO:0000313" key="4">
    <source>
        <dbReference type="EMBL" id="MCO6409010.1"/>
    </source>
</evidence>
<reference evidence="4 5" key="1">
    <citation type="submission" date="2020-01" db="EMBL/GenBank/DDBJ databases">
        <title>Genomes of bacteria type strains.</title>
        <authorList>
            <person name="Chen J."/>
            <person name="Zhu S."/>
            <person name="Yang J."/>
        </authorList>
    </citation>
    <scope>NUCLEOTIDE SEQUENCE [LARGE SCALE GENOMIC DNA]</scope>
    <source>
        <strain evidence="4 5">DSM 16655</strain>
    </source>
</reference>
<evidence type="ECO:0000313" key="5">
    <source>
        <dbReference type="Proteomes" id="UP001320715"/>
    </source>
</evidence>
<evidence type="ECO:0000256" key="2">
    <source>
        <dbReference type="SAM" id="MobiDB-lite"/>
    </source>
</evidence>
<comment type="caution">
    <text evidence="4">The sequence shown here is derived from an EMBL/GenBank/DDBJ whole genome shotgun (WGS) entry which is preliminary data.</text>
</comment>
<keyword evidence="3" id="KW-0472">Membrane</keyword>
<accession>A0ABT1CTY0</accession>
<gene>
    <name evidence="4" type="ORF">GTW23_12550</name>
</gene>
<proteinExistence type="predicted"/>
<feature type="compositionally biased region" description="Basic and acidic residues" evidence="2">
    <location>
        <begin position="640"/>
        <end position="654"/>
    </location>
</feature>
<feature type="region of interest" description="Disordered" evidence="2">
    <location>
        <begin position="633"/>
        <end position="700"/>
    </location>
</feature>
<dbReference type="Proteomes" id="UP001320715">
    <property type="component" value="Unassembled WGS sequence"/>
</dbReference>
<protein>
    <submittedName>
        <fullName evidence="4">Uncharacterized protein</fullName>
    </submittedName>
</protein>